<dbReference type="AlphaFoldDB" id="A0A9D4LS36"/>
<feature type="transmembrane region" description="Helical" evidence="1">
    <location>
        <begin position="203"/>
        <end position="222"/>
    </location>
</feature>
<proteinExistence type="predicted"/>
<keyword evidence="1" id="KW-1133">Transmembrane helix</keyword>
<feature type="transmembrane region" description="Helical" evidence="1">
    <location>
        <begin position="243"/>
        <end position="265"/>
    </location>
</feature>
<keyword evidence="1" id="KW-0812">Transmembrane</keyword>
<protein>
    <submittedName>
        <fullName evidence="2">Uncharacterized protein</fullName>
    </submittedName>
</protein>
<accession>A0A9D4LS36</accession>
<name>A0A9D4LS36_DREPO</name>
<dbReference type="EMBL" id="JAIWYP010000002">
    <property type="protein sequence ID" value="KAH3863215.1"/>
    <property type="molecule type" value="Genomic_DNA"/>
</dbReference>
<comment type="caution">
    <text evidence="2">The sequence shown here is derived from an EMBL/GenBank/DDBJ whole genome shotgun (WGS) entry which is preliminary data.</text>
</comment>
<reference evidence="2" key="1">
    <citation type="journal article" date="2019" name="bioRxiv">
        <title>The Genome of the Zebra Mussel, Dreissena polymorpha: A Resource for Invasive Species Research.</title>
        <authorList>
            <person name="McCartney M.A."/>
            <person name="Auch B."/>
            <person name="Kono T."/>
            <person name="Mallez S."/>
            <person name="Zhang Y."/>
            <person name="Obille A."/>
            <person name="Becker A."/>
            <person name="Abrahante J.E."/>
            <person name="Garbe J."/>
            <person name="Badalamenti J.P."/>
            <person name="Herman A."/>
            <person name="Mangelson H."/>
            <person name="Liachko I."/>
            <person name="Sullivan S."/>
            <person name="Sone E.D."/>
            <person name="Koren S."/>
            <person name="Silverstein K.A.T."/>
            <person name="Beckman K.B."/>
            <person name="Gohl D.M."/>
        </authorList>
    </citation>
    <scope>NUCLEOTIDE SEQUENCE</scope>
    <source>
        <strain evidence="2">Duluth1</strain>
        <tissue evidence="2">Whole animal</tissue>
    </source>
</reference>
<reference evidence="2" key="2">
    <citation type="submission" date="2020-11" db="EMBL/GenBank/DDBJ databases">
        <authorList>
            <person name="McCartney M.A."/>
            <person name="Auch B."/>
            <person name="Kono T."/>
            <person name="Mallez S."/>
            <person name="Becker A."/>
            <person name="Gohl D.M."/>
            <person name="Silverstein K.A.T."/>
            <person name="Koren S."/>
            <person name="Bechman K.B."/>
            <person name="Herman A."/>
            <person name="Abrahante J.E."/>
            <person name="Garbe J."/>
        </authorList>
    </citation>
    <scope>NUCLEOTIDE SEQUENCE</scope>
    <source>
        <strain evidence="2">Duluth1</strain>
        <tissue evidence="2">Whole animal</tissue>
    </source>
</reference>
<evidence type="ECO:0000313" key="2">
    <source>
        <dbReference type="EMBL" id="KAH3863215.1"/>
    </source>
</evidence>
<evidence type="ECO:0000256" key="1">
    <source>
        <dbReference type="SAM" id="Phobius"/>
    </source>
</evidence>
<keyword evidence="3" id="KW-1185">Reference proteome</keyword>
<dbReference type="Proteomes" id="UP000828390">
    <property type="component" value="Unassembled WGS sequence"/>
</dbReference>
<gene>
    <name evidence="2" type="ORF">DPMN_026195</name>
</gene>
<keyword evidence="1" id="KW-0472">Membrane</keyword>
<organism evidence="2 3">
    <name type="scientific">Dreissena polymorpha</name>
    <name type="common">Zebra mussel</name>
    <name type="synonym">Mytilus polymorpha</name>
    <dbReference type="NCBI Taxonomy" id="45954"/>
    <lineage>
        <taxon>Eukaryota</taxon>
        <taxon>Metazoa</taxon>
        <taxon>Spiralia</taxon>
        <taxon>Lophotrochozoa</taxon>
        <taxon>Mollusca</taxon>
        <taxon>Bivalvia</taxon>
        <taxon>Autobranchia</taxon>
        <taxon>Heteroconchia</taxon>
        <taxon>Euheterodonta</taxon>
        <taxon>Imparidentia</taxon>
        <taxon>Neoheterodontei</taxon>
        <taxon>Myida</taxon>
        <taxon>Dreissenoidea</taxon>
        <taxon>Dreissenidae</taxon>
        <taxon>Dreissena</taxon>
    </lineage>
</organism>
<sequence>MIAAGVTPHVPLRQLPSPHCIHVWHVTTCTLLFSATCFLAICSVTSHWLYMKCTSDSRGTGLTLPPTPETRAINGNADQVMNRGLKRETYIDDVNQTVSELSFFGIHSQGQGGVAAAAAWARYETDPNMTDGLGSLEIHNYALWYVKICNSSECSVWSYTSLHAERTRLSHPLYGRHEATGDLVSELDLRMSKDKIIGTEIEVTLSIILLVIAFGIMLIATRRSRRLQRRRQHDGEKHQTPRHALVCMQCTSLLAQIVAGMYFVARFMERVQHIVFTLC</sequence>
<evidence type="ECO:0000313" key="3">
    <source>
        <dbReference type="Proteomes" id="UP000828390"/>
    </source>
</evidence>